<comment type="caution">
    <text evidence="2">The sequence shown here is derived from an EMBL/GenBank/DDBJ whole genome shotgun (WGS) entry which is preliminary data.</text>
</comment>
<sequence>MPTTAEGKPTERKRLLKREARRKYYARNLELERTRARERARRQRLSETVEESEQRKEKHRQAAARYRAKNRIALRIASWQRRVRIKHKLQREKDEAELDALLAEYPDAEDEV</sequence>
<accession>A0A409W765</accession>
<proteinExistence type="predicted"/>
<evidence type="ECO:0000256" key="1">
    <source>
        <dbReference type="SAM" id="MobiDB-lite"/>
    </source>
</evidence>
<dbReference type="OrthoDB" id="3062683at2759"/>
<feature type="compositionally biased region" description="Basic and acidic residues" evidence="1">
    <location>
        <begin position="44"/>
        <end position="56"/>
    </location>
</feature>
<dbReference type="AlphaFoldDB" id="A0A409W765"/>
<evidence type="ECO:0000313" key="2">
    <source>
        <dbReference type="EMBL" id="PPQ74203.1"/>
    </source>
</evidence>
<feature type="compositionally biased region" description="Basic residues" evidence="1">
    <location>
        <begin position="57"/>
        <end position="66"/>
    </location>
</feature>
<dbReference type="InParanoid" id="A0A409W765"/>
<dbReference type="EMBL" id="NHTK01005769">
    <property type="protein sequence ID" value="PPQ74203.1"/>
    <property type="molecule type" value="Genomic_DNA"/>
</dbReference>
<organism evidence="2 3">
    <name type="scientific">Panaeolus cyanescens</name>
    <dbReference type="NCBI Taxonomy" id="181874"/>
    <lineage>
        <taxon>Eukaryota</taxon>
        <taxon>Fungi</taxon>
        <taxon>Dikarya</taxon>
        <taxon>Basidiomycota</taxon>
        <taxon>Agaricomycotina</taxon>
        <taxon>Agaricomycetes</taxon>
        <taxon>Agaricomycetidae</taxon>
        <taxon>Agaricales</taxon>
        <taxon>Agaricineae</taxon>
        <taxon>Galeropsidaceae</taxon>
        <taxon>Panaeolus</taxon>
    </lineage>
</organism>
<dbReference type="Proteomes" id="UP000284842">
    <property type="component" value="Unassembled WGS sequence"/>
</dbReference>
<keyword evidence="3" id="KW-1185">Reference proteome</keyword>
<reference evidence="2 3" key="1">
    <citation type="journal article" date="2018" name="Evol. Lett.">
        <title>Horizontal gene cluster transfer increased hallucinogenic mushroom diversity.</title>
        <authorList>
            <person name="Reynolds H.T."/>
            <person name="Vijayakumar V."/>
            <person name="Gluck-Thaler E."/>
            <person name="Korotkin H.B."/>
            <person name="Matheny P.B."/>
            <person name="Slot J.C."/>
        </authorList>
    </citation>
    <scope>NUCLEOTIDE SEQUENCE [LARGE SCALE GENOMIC DNA]</scope>
    <source>
        <strain evidence="2 3">2629</strain>
    </source>
</reference>
<feature type="region of interest" description="Disordered" evidence="1">
    <location>
        <begin position="35"/>
        <end position="66"/>
    </location>
</feature>
<protein>
    <submittedName>
        <fullName evidence="2">Uncharacterized protein</fullName>
    </submittedName>
</protein>
<gene>
    <name evidence="2" type="ORF">CVT24_012722</name>
</gene>
<name>A0A409W765_9AGAR</name>
<evidence type="ECO:0000313" key="3">
    <source>
        <dbReference type="Proteomes" id="UP000284842"/>
    </source>
</evidence>